<evidence type="ECO:0000313" key="5">
    <source>
        <dbReference type="Proteomes" id="UP000198589"/>
    </source>
</evidence>
<name>A0A1I2L068_9ACTN</name>
<evidence type="ECO:0000313" key="4">
    <source>
        <dbReference type="EMBL" id="SFF71890.1"/>
    </source>
</evidence>
<dbReference type="SUPFAM" id="SSF81606">
    <property type="entry name" value="PP2C-like"/>
    <property type="match status" value="1"/>
</dbReference>
<dbReference type="PANTHER" id="PTHR43156">
    <property type="entry name" value="STAGE II SPORULATION PROTEIN E-RELATED"/>
    <property type="match status" value="1"/>
</dbReference>
<dbReference type="SMART" id="SM00331">
    <property type="entry name" value="PP2C_SIG"/>
    <property type="match status" value="1"/>
</dbReference>
<evidence type="ECO:0000256" key="2">
    <source>
        <dbReference type="SAM" id="MobiDB-lite"/>
    </source>
</evidence>
<accession>A0A1I2L068</accession>
<sequence>MTQDDAGSTTYAPGSATGSLTGLGFADPDGRKREESLGERLLGSLLDRAHLMPPRLVGPLVSQEIAAMGGRDVAIYLQDFEHAVLRPLQGEGLVGSPEPIDSSPAGNAFRTDSPCEVPQPDGAVRMFVPMLDGSDRVGVLGLTLPRADDNDRRLAQRIAGLTADLVVTKSGYTDTFARTRMTSPMSLSAHLQWQMLPPLVMTTPDLALAGALEPAYDVGGDSFDYSLDENTLHLAVFDAMGHGVEAATMATLLIAAYRHGRVNGNDLPDMYAEMDSVMATSFPGRFATALIGRLDTTSGVLTWINAGHPAGLLIRDGRVVEELTGPVSRPVGLGDGTPHVHTTRLRRRDRVLVFTDGVVEERLADGAQFGEQRLREFIEDNAVHGLPPAETVRLLSQSLLRGRGGRTTDDASLLMVEWTGPPRDDELARGIRGGMPAGTVLA</sequence>
<dbReference type="GO" id="GO:0016791">
    <property type="term" value="F:phosphatase activity"/>
    <property type="evidence" value="ECO:0007669"/>
    <property type="project" value="TreeGrafter"/>
</dbReference>
<feature type="region of interest" description="Disordered" evidence="2">
    <location>
        <begin position="1"/>
        <end position="35"/>
    </location>
</feature>
<dbReference type="EMBL" id="FOND01000024">
    <property type="protein sequence ID" value="SFF71890.1"/>
    <property type="molecule type" value="Genomic_DNA"/>
</dbReference>
<dbReference type="STRING" id="1798228.SAMN05216574_12422"/>
<protein>
    <submittedName>
        <fullName evidence="4">Stage II sporulation protein E (SpoIIE)</fullName>
    </submittedName>
</protein>
<feature type="compositionally biased region" description="Polar residues" evidence="2">
    <location>
        <begin position="1"/>
        <end position="20"/>
    </location>
</feature>
<dbReference type="InterPro" id="IPR052016">
    <property type="entry name" value="Bact_Sigma-Reg"/>
</dbReference>
<gene>
    <name evidence="4" type="ORF">SAMN05216574_12422</name>
</gene>
<keyword evidence="5" id="KW-1185">Reference proteome</keyword>
<dbReference type="Proteomes" id="UP000198589">
    <property type="component" value="Unassembled WGS sequence"/>
</dbReference>
<evidence type="ECO:0000259" key="3">
    <source>
        <dbReference type="PROSITE" id="PS51746"/>
    </source>
</evidence>
<dbReference type="Gene3D" id="3.30.450.40">
    <property type="match status" value="1"/>
</dbReference>
<dbReference type="OrthoDB" id="4935951at2"/>
<dbReference type="Gene3D" id="3.60.40.10">
    <property type="entry name" value="PPM-type phosphatase domain"/>
    <property type="match status" value="1"/>
</dbReference>
<dbReference type="InterPro" id="IPR001932">
    <property type="entry name" value="PPM-type_phosphatase-like_dom"/>
</dbReference>
<dbReference type="RefSeq" id="WP_092203056.1">
    <property type="nucleotide sequence ID" value="NZ_FOND01000024.1"/>
</dbReference>
<dbReference type="PANTHER" id="PTHR43156:SF2">
    <property type="entry name" value="STAGE II SPORULATION PROTEIN E"/>
    <property type="match status" value="1"/>
</dbReference>
<proteinExistence type="predicted"/>
<dbReference type="PROSITE" id="PS51746">
    <property type="entry name" value="PPM_2"/>
    <property type="match status" value="1"/>
</dbReference>
<dbReference type="Pfam" id="PF07228">
    <property type="entry name" value="SpoIIE"/>
    <property type="match status" value="1"/>
</dbReference>
<feature type="domain" description="PPM-type phosphatase" evidence="3">
    <location>
        <begin position="205"/>
        <end position="418"/>
    </location>
</feature>
<keyword evidence="1" id="KW-0378">Hydrolase</keyword>
<evidence type="ECO:0000256" key="1">
    <source>
        <dbReference type="ARBA" id="ARBA00022801"/>
    </source>
</evidence>
<dbReference type="AlphaFoldDB" id="A0A1I2L068"/>
<organism evidence="4 5">
    <name type="scientific">Blastococcus tunisiensis</name>
    <dbReference type="NCBI Taxonomy" id="1798228"/>
    <lineage>
        <taxon>Bacteria</taxon>
        <taxon>Bacillati</taxon>
        <taxon>Actinomycetota</taxon>
        <taxon>Actinomycetes</taxon>
        <taxon>Geodermatophilales</taxon>
        <taxon>Geodermatophilaceae</taxon>
        <taxon>Blastococcus</taxon>
    </lineage>
</organism>
<dbReference type="InterPro" id="IPR036457">
    <property type="entry name" value="PPM-type-like_dom_sf"/>
</dbReference>
<reference evidence="5" key="1">
    <citation type="submission" date="2016-10" db="EMBL/GenBank/DDBJ databases">
        <authorList>
            <person name="Varghese N."/>
            <person name="Submissions S."/>
        </authorList>
    </citation>
    <scope>NUCLEOTIDE SEQUENCE [LARGE SCALE GENOMIC DNA]</scope>
    <source>
        <strain evidence="5">DSM 46838</strain>
    </source>
</reference>
<dbReference type="InterPro" id="IPR029016">
    <property type="entry name" value="GAF-like_dom_sf"/>
</dbReference>